<dbReference type="PANTHER" id="PTHR21064">
    <property type="entry name" value="AMINOGLYCOSIDE PHOSPHOTRANSFERASE DOMAIN-CONTAINING PROTEIN-RELATED"/>
    <property type="match status" value="1"/>
</dbReference>
<dbReference type="InterPro" id="IPR050249">
    <property type="entry name" value="Pseudomonas-type_ThrB"/>
</dbReference>
<proteinExistence type="predicted"/>
<dbReference type="SUPFAM" id="SSF56112">
    <property type="entry name" value="Protein kinase-like (PK-like)"/>
    <property type="match status" value="1"/>
</dbReference>
<evidence type="ECO:0000259" key="1">
    <source>
        <dbReference type="Pfam" id="PF01636"/>
    </source>
</evidence>
<dbReference type="InterPro" id="IPR011009">
    <property type="entry name" value="Kinase-like_dom_sf"/>
</dbReference>
<accession>A0A133ZYM1</accession>
<dbReference type="PATRIC" id="fig|467210.3.peg.333"/>
<evidence type="ECO:0000313" key="3">
    <source>
        <dbReference type="Proteomes" id="UP000070394"/>
    </source>
</evidence>
<feature type="domain" description="Aminoglycoside phosphotransferase" evidence="1">
    <location>
        <begin position="22"/>
        <end position="252"/>
    </location>
</feature>
<name>A0A133ZYM1_9FIRM</name>
<keyword evidence="3" id="KW-1185">Reference proteome</keyword>
<dbReference type="AlphaFoldDB" id="A0A133ZYM1"/>
<comment type="caution">
    <text evidence="2">The sequence shown here is derived from an EMBL/GenBank/DDBJ whole genome shotgun (WGS) entry which is preliminary data.</text>
</comment>
<dbReference type="STRING" id="467210.HMPREF1866_00338"/>
<dbReference type="EMBL" id="LSDA01000011">
    <property type="protein sequence ID" value="KXB60557.1"/>
    <property type="molecule type" value="Genomic_DNA"/>
</dbReference>
<sequence length="360" mass="41735">MALAEVLKQYSGIGNLKGDCEYGNGHINDTYLLEYDNRKVILQKVNKSIFKEPKRLMENIYLVTLFLKDKIIKRGGDYTRETLNLINTDDGNYFYEDSEGDIWRAYDFIRDTVCYEKVESANEFYESGLAFGNFQNLLADFPVDKLCEVIKDFHNTQKRYENFISQVCEDPLKRVADVQSEIDFFKSREKYTRIFNEALENKEISLRVTHNDTKLNNILFDKHTKKALCVIDLDTIMPGVADFDFGDAIRFGANKGLEDEPDLSKVGLDIGLFEAFTKGFLKSCGKSLNKREIELLPMAAIVMTYECGIRFLGDYIVGDKYFKISRKNHNLDRARTQMKLISDMESNMDEMKKIVEKYIQ</sequence>
<dbReference type="OrthoDB" id="526037at2"/>
<dbReference type="InterPro" id="IPR002575">
    <property type="entry name" value="Aminoglycoside_PTrfase"/>
</dbReference>
<evidence type="ECO:0000313" key="2">
    <source>
        <dbReference type="EMBL" id="KXB60557.1"/>
    </source>
</evidence>
<reference evidence="3" key="1">
    <citation type="submission" date="2016-01" db="EMBL/GenBank/DDBJ databases">
        <authorList>
            <person name="Mitreva M."/>
            <person name="Pepin K.H."/>
            <person name="Mihindukulasuriya K.A."/>
            <person name="Fulton R."/>
            <person name="Fronick C."/>
            <person name="O'Laughlin M."/>
            <person name="Miner T."/>
            <person name="Herter B."/>
            <person name="Rosa B.A."/>
            <person name="Cordes M."/>
            <person name="Tomlinson C."/>
            <person name="Wollam A."/>
            <person name="Palsikar V.B."/>
            <person name="Mardis E.R."/>
            <person name="Wilson R.K."/>
        </authorList>
    </citation>
    <scope>NUCLEOTIDE SEQUENCE [LARGE SCALE GENOMIC DNA]</scope>
    <source>
        <strain evidence="3">DNF00896</strain>
    </source>
</reference>
<dbReference type="Gene3D" id="3.90.1200.10">
    <property type="match status" value="1"/>
</dbReference>
<organism evidence="2 3">
    <name type="scientific">Lachnoanaerobaculum saburreum</name>
    <dbReference type="NCBI Taxonomy" id="467210"/>
    <lineage>
        <taxon>Bacteria</taxon>
        <taxon>Bacillati</taxon>
        <taxon>Bacillota</taxon>
        <taxon>Clostridia</taxon>
        <taxon>Lachnospirales</taxon>
        <taxon>Lachnospiraceae</taxon>
        <taxon>Lachnoanaerobaculum</taxon>
    </lineage>
</organism>
<dbReference type="Pfam" id="PF01636">
    <property type="entry name" value="APH"/>
    <property type="match status" value="1"/>
</dbReference>
<protein>
    <submittedName>
        <fullName evidence="2">Putative mucin-desulfating sulfatase</fullName>
    </submittedName>
</protein>
<dbReference type="PANTHER" id="PTHR21064:SF5">
    <property type="entry name" value="SLR1880 PROTEIN"/>
    <property type="match status" value="1"/>
</dbReference>
<dbReference type="Proteomes" id="UP000070394">
    <property type="component" value="Unassembled WGS sequence"/>
</dbReference>
<dbReference type="RefSeq" id="WP_060930316.1">
    <property type="nucleotide sequence ID" value="NZ_KQ959775.1"/>
</dbReference>
<gene>
    <name evidence="2" type="ORF">HMPREF1866_00338</name>
</gene>